<protein>
    <submittedName>
        <fullName evidence="1">Uncharacterized protein</fullName>
    </submittedName>
</protein>
<sequence>MKTISTEISTAVKAAIGIIDPPYPLQIISTSDSAHFSSRVVENVPGFGALRIKMVAPSLVQEFLPHRLISALITEDQMTRAANQGVESHGVCILLLEADGRPKLHWLPTFEKSSQICIVYGFRKDMKSLSEILDIGAGEHLTNTERILLEKSATALHHFHSRKPLSGRQKKASDLYNMSLSHLMAFAGEFAIRERKSTFLTNQKIERLTILILRTLQKWLNRGDRVGAPTGDLQFNHILIGSEDEVVFMDLSRFRWGEARGFDIGWLMCESMWEWLRTGKKRIKRIACTFLKAYENASEDSELRKALLVGFGIKALVLLQIHGQRRRKCSPVDERSRMSKETATVFYRKTVHMLTVGRYSWG</sequence>
<comment type="caution">
    <text evidence="1">The sequence shown here is derived from an EMBL/GenBank/DDBJ whole genome shotgun (WGS) entry which is preliminary data.</text>
</comment>
<proteinExistence type="predicted"/>
<dbReference type="SUPFAM" id="SSF56112">
    <property type="entry name" value="Protein kinase-like (PK-like)"/>
    <property type="match status" value="1"/>
</dbReference>
<organism evidence="1 2">
    <name type="scientific">Candidatus Taylorbacteria bacterium CG11_big_fil_rev_8_21_14_0_20_46_11</name>
    <dbReference type="NCBI Taxonomy" id="1975025"/>
    <lineage>
        <taxon>Bacteria</taxon>
        <taxon>Candidatus Tayloriibacteriota</taxon>
    </lineage>
</organism>
<dbReference type="InterPro" id="IPR011009">
    <property type="entry name" value="Kinase-like_dom_sf"/>
</dbReference>
<reference evidence="1 2" key="1">
    <citation type="submission" date="2017-09" db="EMBL/GenBank/DDBJ databases">
        <title>Depth-based differentiation of microbial function through sediment-hosted aquifers and enrichment of novel symbionts in the deep terrestrial subsurface.</title>
        <authorList>
            <person name="Probst A.J."/>
            <person name="Ladd B."/>
            <person name="Jarett J.K."/>
            <person name="Geller-Mcgrath D.E."/>
            <person name="Sieber C.M."/>
            <person name="Emerson J.B."/>
            <person name="Anantharaman K."/>
            <person name="Thomas B.C."/>
            <person name="Malmstrom R."/>
            <person name="Stieglmeier M."/>
            <person name="Klingl A."/>
            <person name="Woyke T."/>
            <person name="Ryan C.M."/>
            <person name="Banfield J.F."/>
        </authorList>
    </citation>
    <scope>NUCLEOTIDE SEQUENCE [LARGE SCALE GENOMIC DNA]</scope>
    <source>
        <strain evidence="1">CG11_big_fil_rev_8_21_14_0_20_46_11</strain>
    </source>
</reference>
<gene>
    <name evidence="1" type="ORF">COV91_01310</name>
</gene>
<name>A0A2H0KCG2_9BACT</name>
<evidence type="ECO:0000313" key="1">
    <source>
        <dbReference type="EMBL" id="PIQ68946.1"/>
    </source>
</evidence>
<accession>A0A2H0KCG2</accession>
<dbReference type="EMBL" id="PCVG01000017">
    <property type="protein sequence ID" value="PIQ68946.1"/>
    <property type="molecule type" value="Genomic_DNA"/>
</dbReference>
<dbReference type="AlphaFoldDB" id="A0A2H0KCG2"/>
<dbReference type="Proteomes" id="UP000229342">
    <property type="component" value="Unassembled WGS sequence"/>
</dbReference>
<evidence type="ECO:0000313" key="2">
    <source>
        <dbReference type="Proteomes" id="UP000229342"/>
    </source>
</evidence>